<proteinExistence type="inferred from homology"/>
<evidence type="ECO:0000256" key="4">
    <source>
        <dbReference type="ARBA" id="ARBA00022839"/>
    </source>
</evidence>
<evidence type="ECO:0000259" key="7">
    <source>
        <dbReference type="Pfam" id="PF02601"/>
    </source>
</evidence>
<organism evidence="9 10">
    <name type="scientific">Geoanaerobacter pelophilus</name>
    <dbReference type="NCBI Taxonomy" id="60036"/>
    <lineage>
        <taxon>Bacteria</taxon>
        <taxon>Pseudomonadati</taxon>
        <taxon>Thermodesulfobacteriota</taxon>
        <taxon>Desulfuromonadia</taxon>
        <taxon>Geobacterales</taxon>
        <taxon>Geobacteraceae</taxon>
        <taxon>Geoanaerobacter</taxon>
    </lineage>
</organism>
<keyword evidence="10" id="KW-1185">Reference proteome</keyword>
<comment type="catalytic activity">
    <reaction evidence="5 6">
        <text>Exonucleolytic cleavage in either 5'- to 3'- or 3'- to 5'-direction to yield nucleoside 5'-phosphates.</text>
        <dbReference type="EC" id="3.1.11.6"/>
    </reaction>
</comment>
<gene>
    <name evidence="5" type="primary">xseA</name>
    <name evidence="9" type="ORF">GPEL0_01f0479</name>
</gene>
<evidence type="ECO:0000256" key="5">
    <source>
        <dbReference type="HAMAP-Rule" id="MF_00378"/>
    </source>
</evidence>
<dbReference type="InterPro" id="IPR025824">
    <property type="entry name" value="OB-fold_nuc-bd_dom"/>
</dbReference>
<dbReference type="PANTHER" id="PTHR30008">
    <property type="entry name" value="EXODEOXYRIBONUCLEASE 7 LARGE SUBUNIT"/>
    <property type="match status" value="1"/>
</dbReference>
<evidence type="ECO:0000256" key="6">
    <source>
        <dbReference type="RuleBase" id="RU004355"/>
    </source>
</evidence>
<dbReference type="EC" id="3.1.11.6" evidence="5"/>
<dbReference type="CDD" id="cd04489">
    <property type="entry name" value="ExoVII_LU_OBF"/>
    <property type="match status" value="1"/>
</dbReference>
<dbReference type="HAMAP" id="MF_00378">
    <property type="entry name" value="Exonuc_7_L"/>
    <property type="match status" value="1"/>
</dbReference>
<comment type="similarity">
    <text evidence="5 6">Belongs to the XseA family.</text>
</comment>
<feature type="domain" description="Exonuclease VII large subunit C-terminal" evidence="7">
    <location>
        <begin position="140"/>
        <end position="453"/>
    </location>
</feature>
<keyword evidence="1 5" id="KW-0963">Cytoplasm</keyword>
<evidence type="ECO:0000256" key="1">
    <source>
        <dbReference type="ARBA" id="ARBA00022490"/>
    </source>
</evidence>
<dbReference type="Proteomes" id="UP000194153">
    <property type="component" value="Unassembled WGS sequence"/>
</dbReference>
<comment type="subcellular location">
    <subcellularLocation>
        <location evidence="5 6">Cytoplasm</location>
    </subcellularLocation>
</comment>
<dbReference type="Pfam" id="PF02601">
    <property type="entry name" value="Exonuc_VII_L"/>
    <property type="match status" value="1"/>
</dbReference>
<keyword evidence="2 5" id="KW-0540">Nuclease</keyword>
<reference evidence="10" key="2">
    <citation type="submission" date="2017-05" db="EMBL/GenBank/DDBJ databases">
        <title>Draft genome sequence of Geobacter pelophilus, a iron(III)-reducing bacteria.</title>
        <authorList>
            <person name="Aoyagi T."/>
            <person name="Koike H."/>
            <person name="Morita T."/>
            <person name="Sato Y."/>
            <person name="Habe H."/>
            <person name="Hori T."/>
        </authorList>
    </citation>
    <scope>NUCLEOTIDE SEQUENCE [LARGE SCALE GENOMIC DNA]</scope>
    <source>
        <strain evidence="10">Drf2</strain>
    </source>
</reference>
<evidence type="ECO:0000256" key="2">
    <source>
        <dbReference type="ARBA" id="ARBA00022722"/>
    </source>
</evidence>
<evidence type="ECO:0000313" key="9">
    <source>
        <dbReference type="EMBL" id="GAW65539.1"/>
    </source>
</evidence>
<protein>
    <recommendedName>
        <fullName evidence="5">Exodeoxyribonuclease 7 large subunit</fullName>
        <ecNumber evidence="5">3.1.11.6</ecNumber>
    </recommendedName>
    <alternativeName>
        <fullName evidence="5">Exodeoxyribonuclease VII large subunit</fullName>
        <shortName evidence="5">Exonuclease VII large subunit</shortName>
    </alternativeName>
</protein>
<evidence type="ECO:0000256" key="3">
    <source>
        <dbReference type="ARBA" id="ARBA00022801"/>
    </source>
</evidence>
<keyword evidence="3 5" id="KW-0378">Hydrolase</keyword>
<evidence type="ECO:0000259" key="8">
    <source>
        <dbReference type="Pfam" id="PF13742"/>
    </source>
</evidence>
<dbReference type="NCBIfam" id="TIGR00237">
    <property type="entry name" value="xseA"/>
    <property type="match status" value="1"/>
</dbReference>
<dbReference type="InterPro" id="IPR020579">
    <property type="entry name" value="Exonuc_VII_lsu_C"/>
</dbReference>
<feature type="domain" description="OB-fold nucleic acid binding" evidence="8">
    <location>
        <begin position="24"/>
        <end position="116"/>
    </location>
</feature>
<name>A0ABQ0MEK4_9BACT</name>
<reference evidence="9 10" key="1">
    <citation type="submission" date="2017-04" db="EMBL/GenBank/DDBJ databases">
        <authorList>
            <consortium name="Geobacter pelophilus Genome Sequencing"/>
            <person name="Aoyagi T."/>
            <person name="Koike H."/>
            <person name="Hori T."/>
        </authorList>
    </citation>
    <scope>NUCLEOTIDE SEQUENCE [LARGE SCALE GENOMIC DNA]</scope>
    <source>
        <strain evidence="9 10">Drf2</strain>
    </source>
</reference>
<dbReference type="InterPro" id="IPR003753">
    <property type="entry name" value="Exonuc_VII_L"/>
</dbReference>
<accession>A0ABQ0MEK4</accession>
<dbReference type="Pfam" id="PF13742">
    <property type="entry name" value="tRNA_anti_2"/>
    <property type="match status" value="1"/>
</dbReference>
<comment type="function">
    <text evidence="5">Bidirectionally degrades single-stranded DNA into large acid-insoluble oligonucleotides, which are then degraded further into small acid-soluble oligonucleotides.</text>
</comment>
<comment type="subunit">
    <text evidence="5">Heterooligomer composed of large and small subunits.</text>
</comment>
<evidence type="ECO:0000313" key="10">
    <source>
        <dbReference type="Proteomes" id="UP000194153"/>
    </source>
</evidence>
<comment type="caution">
    <text evidence="9">The sequence shown here is derived from an EMBL/GenBank/DDBJ whole genome shotgun (WGS) entry which is preliminary data.</text>
</comment>
<sequence length="472" mass="51506">MTKGQGNFHLQEVSVQLFKERRVLTVSALTALVRGLLEENFEQVWVEGEISNLACPQSGHCYFTLKDAGAQIRCVMFRGAFRSLKFTPRDGMRILTRGRITLFEPRGEYQLVADYLEPQGIGGLQMAFIQLKEKLAKEGLFSELHKREIPKLPRRIGVVTSPTGAAIRDILTVLNRRFTNVELLISPVRVQGEGAAREIAGAIDDLNRVGNIDVMIVGRGGGSLEDLWAFNEEVVARAIHRSKIPVISAVGHEIDFTIADFVADLRAATPSAAAELVVASKKELTAEVEALTHRLHVSQQRRLERSRALVTALSRAVTDPSRVLGHLAQRVDSLDARLVREAGLILDDASERIVTLTARLSRQTPALTLQRSSERLSNLSLRLDHAIARRLACAAESVGLATGTLNAVSPLATLSRGYSITRKLPARSVVTSSRQLAPGDRVELSFAAGSALCTVEQSHGESESLTAPPRSV</sequence>
<dbReference type="PANTHER" id="PTHR30008:SF0">
    <property type="entry name" value="EXODEOXYRIBONUCLEASE 7 LARGE SUBUNIT"/>
    <property type="match status" value="1"/>
</dbReference>
<dbReference type="EMBL" id="BDQG01000001">
    <property type="protein sequence ID" value="GAW65539.1"/>
    <property type="molecule type" value="Genomic_DNA"/>
</dbReference>
<keyword evidence="4 5" id="KW-0269">Exonuclease</keyword>